<evidence type="ECO:0000256" key="4">
    <source>
        <dbReference type="ARBA" id="ARBA00022737"/>
    </source>
</evidence>
<dbReference type="PROSITE" id="PS50005">
    <property type="entry name" value="TPR"/>
    <property type="match status" value="1"/>
</dbReference>
<evidence type="ECO:0000313" key="13">
    <source>
        <dbReference type="Proteomes" id="UP001165060"/>
    </source>
</evidence>
<dbReference type="InterPro" id="IPR018267">
    <property type="entry name" value="Ribosomal_eL37_CS"/>
</dbReference>
<organism evidence="12 13">
    <name type="scientific">Tetraparma gracilis</name>
    <dbReference type="NCBI Taxonomy" id="2962635"/>
    <lineage>
        <taxon>Eukaryota</taxon>
        <taxon>Sar</taxon>
        <taxon>Stramenopiles</taxon>
        <taxon>Ochrophyta</taxon>
        <taxon>Bolidophyceae</taxon>
        <taxon>Parmales</taxon>
        <taxon>Triparmaceae</taxon>
        <taxon>Tetraparma</taxon>
    </lineage>
</organism>
<dbReference type="InterPro" id="IPR011990">
    <property type="entry name" value="TPR-like_helical_dom_sf"/>
</dbReference>
<gene>
    <name evidence="12" type="ORF">TeGR_g6579</name>
</gene>
<keyword evidence="3" id="KW-0699">rRNA-binding</keyword>
<dbReference type="Pfam" id="PF07719">
    <property type="entry name" value="TPR_2"/>
    <property type="match status" value="1"/>
</dbReference>
<keyword evidence="7" id="KW-0862">Zinc</keyword>
<dbReference type="InterPro" id="IPR011331">
    <property type="entry name" value="Ribosomal_eL37/eL43"/>
</dbReference>
<dbReference type="SUPFAM" id="SSF48452">
    <property type="entry name" value="TPR-like"/>
    <property type="match status" value="1"/>
</dbReference>
<evidence type="ECO:0000256" key="6">
    <source>
        <dbReference type="ARBA" id="ARBA00022803"/>
    </source>
</evidence>
<accession>A0ABQ6N1E7</accession>
<dbReference type="SMART" id="SM00028">
    <property type="entry name" value="TPR"/>
    <property type="match status" value="3"/>
</dbReference>
<comment type="caution">
    <text evidence="12">The sequence shown here is derived from an EMBL/GenBank/DDBJ whole genome shotgun (WGS) entry which is preliminary data.</text>
</comment>
<evidence type="ECO:0000256" key="5">
    <source>
        <dbReference type="ARBA" id="ARBA00022771"/>
    </source>
</evidence>
<dbReference type="InterPro" id="IPR019734">
    <property type="entry name" value="TPR_rpt"/>
</dbReference>
<keyword evidence="13" id="KW-1185">Reference proteome</keyword>
<dbReference type="Pfam" id="PF13432">
    <property type="entry name" value="TPR_16"/>
    <property type="match status" value="1"/>
</dbReference>
<keyword evidence="5" id="KW-0863">Zinc-finger</keyword>
<protein>
    <recommendedName>
        <fullName evidence="14">60S ribosomal protein L37</fullName>
    </recommendedName>
</protein>
<dbReference type="Proteomes" id="UP001165060">
    <property type="component" value="Unassembled WGS sequence"/>
</dbReference>
<evidence type="ECO:0000256" key="3">
    <source>
        <dbReference type="ARBA" id="ARBA00022730"/>
    </source>
</evidence>
<dbReference type="SUPFAM" id="SSF57829">
    <property type="entry name" value="Zn-binding ribosomal proteins"/>
    <property type="match status" value="1"/>
</dbReference>
<dbReference type="InterPro" id="IPR013105">
    <property type="entry name" value="TPR_2"/>
</dbReference>
<evidence type="ECO:0000256" key="11">
    <source>
        <dbReference type="PROSITE-ProRule" id="PRU00339"/>
    </source>
</evidence>
<evidence type="ECO:0000256" key="2">
    <source>
        <dbReference type="ARBA" id="ARBA00022723"/>
    </source>
</evidence>
<evidence type="ECO:0000256" key="1">
    <source>
        <dbReference type="ARBA" id="ARBA00009805"/>
    </source>
</evidence>
<evidence type="ECO:0008006" key="14">
    <source>
        <dbReference type="Google" id="ProtNLM"/>
    </source>
</evidence>
<dbReference type="InterPro" id="IPR011332">
    <property type="entry name" value="Ribosomal_zn-bd"/>
</dbReference>
<keyword evidence="2" id="KW-0479">Metal-binding</keyword>
<keyword evidence="6 11" id="KW-0802">TPR repeat</keyword>
<dbReference type="InterPro" id="IPR001569">
    <property type="entry name" value="Ribosomal_eL37"/>
</dbReference>
<evidence type="ECO:0000256" key="10">
    <source>
        <dbReference type="ARBA" id="ARBA00023274"/>
    </source>
</evidence>
<dbReference type="PROSITE" id="PS01077">
    <property type="entry name" value="RIBOSOMAL_L37E"/>
    <property type="match status" value="1"/>
</dbReference>
<feature type="repeat" description="TPR" evidence="11">
    <location>
        <begin position="133"/>
        <end position="166"/>
    </location>
</feature>
<dbReference type="Pfam" id="PF01907">
    <property type="entry name" value="Ribosomal_L37e"/>
    <property type="match status" value="1"/>
</dbReference>
<dbReference type="PANTHER" id="PTHR10768:SF0">
    <property type="entry name" value="RIBOSOMAL PROTEIN L37"/>
    <property type="match status" value="1"/>
</dbReference>
<keyword evidence="10" id="KW-0687">Ribonucleoprotein</keyword>
<dbReference type="EMBL" id="BRYB01000769">
    <property type="protein sequence ID" value="GMI37298.1"/>
    <property type="molecule type" value="Genomic_DNA"/>
</dbReference>
<proteinExistence type="inferred from homology"/>
<dbReference type="PANTHER" id="PTHR10768">
    <property type="entry name" value="60S RIBOSOMAL PROTEIN L37"/>
    <property type="match status" value="1"/>
</dbReference>
<keyword evidence="9" id="KW-0689">Ribosomal protein</keyword>
<reference evidence="12 13" key="1">
    <citation type="journal article" date="2023" name="Commun. Biol.">
        <title>Genome analysis of Parmales, the sister group of diatoms, reveals the evolutionary specialization of diatoms from phago-mixotrophs to photoautotrophs.</title>
        <authorList>
            <person name="Ban H."/>
            <person name="Sato S."/>
            <person name="Yoshikawa S."/>
            <person name="Yamada K."/>
            <person name="Nakamura Y."/>
            <person name="Ichinomiya M."/>
            <person name="Sato N."/>
            <person name="Blanc-Mathieu R."/>
            <person name="Endo H."/>
            <person name="Kuwata A."/>
            <person name="Ogata H."/>
        </authorList>
    </citation>
    <scope>NUCLEOTIDE SEQUENCE [LARGE SCALE GENOMIC DNA]</scope>
</reference>
<evidence type="ECO:0000256" key="9">
    <source>
        <dbReference type="ARBA" id="ARBA00022980"/>
    </source>
</evidence>
<dbReference type="Gene3D" id="2.20.25.30">
    <property type="match status" value="1"/>
</dbReference>
<evidence type="ECO:0000256" key="8">
    <source>
        <dbReference type="ARBA" id="ARBA00022884"/>
    </source>
</evidence>
<sequence>MTKGTTSFGERKNKSHTTCRRCGSVSYHIQKARCSKCAFPAAKTRKFNWSEKAKRRSTTGSGRMRHLKTMTRKFKNGFREGSQAKKVTFIGAANGKANVAAAGMEAGESGPEEKLRAACESLEHAVAQNPEYPCIYNNLGEARRGLKEYGKAAEAYRKACELNRHDADAAFSYAMTLQEGGVAGLLEHDSEEAVASLQHALSLAPDDVETLVALAAILGRRGQADAERGLLQRAVANDPLNTAALVNLGCNLGDAGCSAEEEIGLYRRAVAADAFCKDAQYSLGCALARERQWEEAGACFDKITQSIDPTDQQSAALASKCRAQQQQQRE</sequence>
<evidence type="ECO:0000256" key="7">
    <source>
        <dbReference type="ARBA" id="ARBA00022833"/>
    </source>
</evidence>
<evidence type="ECO:0000313" key="12">
    <source>
        <dbReference type="EMBL" id="GMI37298.1"/>
    </source>
</evidence>
<keyword evidence="4" id="KW-0677">Repeat</keyword>
<dbReference type="Gene3D" id="1.25.40.10">
    <property type="entry name" value="Tetratricopeptide repeat domain"/>
    <property type="match status" value="3"/>
</dbReference>
<comment type="similarity">
    <text evidence="1">Belongs to the eukaryotic ribosomal protein eL37 family.</text>
</comment>
<keyword evidence="8" id="KW-0694">RNA-binding</keyword>
<name>A0ABQ6N1E7_9STRA</name>